<keyword evidence="4" id="KW-1185">Reference proteome</keyword>
<keyword evidence="1" id="KW-0812">Transmembrane</keyword>
<reference evidence="3" key="1">
    <citation type="submission" date="2023-03" db="EMBL/GenBank/DDBJ databases">
        <title>Massive genome expansion in bonnet fungi (Mycena s.s.) driven by repeated elements and novel gene families across ecological guilds.</title>
        <authorList>
            <consortium name="Lawrence Berkeley National Laboratory"/>
            <person name="Harder C.B."/>
            <person name="Miyauchi S."/>
            <person name="Viragh M."/>
            <person name="Kuo A."/>
            <person name="Thoen E."/>
            <person name="Andreopoulos B."/>
            <person name="Lu D."/>
            <person name="Skrede I."/>
            <person name="Drula E."/>
            <person name="Henrissat B."/>
            <person name="Morin E."/>
            <person name="Kohler A."/>
            <person name="Barry K."/>
            <person name="LaButti K."/>
            <person name="Morin E."/>
            <person name="Salamov A."/>
            <person name="Lipzen A."/>
            <person name="Mereny Z."/>
            <person name="Hegedus B."/>
            <person name="Baldrian P."/>
            <person name="Stursova M."/>
            <person name="Weitz H."/>
            <person name="Taylor A."/>
            <person name="Grigoriev I.V."/>
            <person name="Nagy L.G."/>
            <person name="Martin F."/>
            <person name="Kauserud H."/>
        </authorList>
    </citation>
    <scope>NUCLEOTIDE SEQUENCE</scope>
    <source>
        <strain evidence="3">CBHHK002</strain>
    </source>
</reference>
<evidence type="ECO:0000256" key="1">
    <source>
        <dbReference type="SAM" id="Phobius"/>
    </source>
</evidence>
<dbReference type="Proteomes" id="UP001218218">
    <property type="component" value="Unassembled WGS sequence"/>
</dbReference>
<feature type="transmembrane region" description="Helical" evidence="1">
    <location>
        <begin position="41"/>
        <end position="60"/>
    </location>
</feature>
<evidence type="ECO:0008006" key="5">
    <source>
        <dbReference type="Google" id="ProtNLM"/>
    </source>
</evidence>
<proteinExistence type="predicted"/>
<sequence length="295" mass="33113">MNRLVRARFLVAASFLLATLTQGYALFVQNDPPSAVAYFPSPYFLVSFFVMETSLQFYWIMQLFGRGLREARTPLPPREDSGWLEVQETNTVEPAQMAFVSLYAISNFFLVGSIFAWHFGQFAVSQIWMAFSTACQLYFIFFVLHPAGTHARTPQNRLTHLVVKTSAGIVLLYMWRAWGVMEIGPFRPDIQQQVHCGVLVLLLAFASGPDPTLGICLLLNLAAFVAGDTKDDWKFAFSCIMGVLTVVLIFDFILNRRAPQISVVRDDDSEDEESALPCSEDIFLADLTPEGSPRV</sequence>
<feature type="transmembrane region" description="Helical" evidence="1">
    <location>
        <begin position="235"/>
        <end position="254"/>
    </location>
</feature>
<evidence type="ECO:0000313" key="4">
    <source>
        <dbReference type="Proteomes" id="UP001218218"/>
    </source>
</evidence>
<keyword evidence="1" id="KW-1133">Transmembrane helix</keyword>
<feature type="transmembrane region" description="Helical" evidence="1">
    <location>
        <begin position="126"/>
        <end position="146"/>
    </location>
</feature>
<name>A0AAD7ALP2_9AGAR</name>
<protein>
    <recommendedName>
        <fullName evidence="5">Transmembrane protein</fullName>
    </recommendedName>
</protein>
<feature type="transmembrane region" description="Helical" evidence="1">
    <location>
        <begin position="100"/>
        <end position="120"/>
    </location>
</feature>
<feature type="chain" id="PRO_5042141543" description="Transmembrane protein" evidence="2">
    <location>
        <begin position="26"/>
        <end position="295"/>
    </location>
</feature>
<dbReference type="AlphaFoldDB" id="A0AAD7ALP2"/>
<evidence type="ECO:0000313" key="3">
    <source>
        <dbReference type="EMBL" id="KAJ7361394.1"/>
    </source>
</evidence>
<accession>A0AAD7ALP2</accession>
<gene>
    <name evidence="3" type="ORF">DFH08DRAFT_1032599</name>
</gene>
<evidence type="ECO:0000256" key="2">
    <source>
        <dbReference type="SAM" id="SignalP"/>
    </source>
</evidence>
<feature type="signal peptide" evidence="2">
    <location>
        <begin position="1"/>
        <end position="25"/>
    </location>
</feature>
<keyword evidence="2" id="KW-0732">Signal</keyword>
<organism evidence="3 4">
    <name type="scientific">Mycena albidolilacea</name>
    <dbReference type="NCBI Taxonomy" id="1033008"/>
    <lineage>
        <taxon>Eukaryota</taxon>
        <taxon>Fungi</taxon>
        <taxon>Dikarya</taxon>
        <taxon>Basidiomycota</taxon>
        <taxon>Agaricomycotina</taxon>
        <taxon>Agaricomycetes</taxon>
        <taxon>Agaricomycetidae</taxon>
        <taxon>Agaricales</taxon>
        <taxon>Marasmiineae</taxon>
        <taxon>Mycenaceae</taxon>
        <taxon>Mycena</taxon>
    </lineage>
</organism>
<feature type="transmembrane region" description="Helical" evidence="1">
    <location>
        <begin position="198"/>
        <end position="223"/>
    </location>
</feature>
<comment type="caution">
    <text evidence="3">The sequence shown here is derived from an EMBL/GenBank/DDBJ whole genome shotgun (WGS) entry which is preliminary data.</text>
</comment>
<feature type="transmembrane region" description="Helical" evidence="1">
    <location>
        <begin position="158"/>
        <end position="178"/>
    </location>
</feature>
<dbReference type="EMBL" id="JARIHO010000005">
    <property type="protein sequence ID" value="KAJ7361394.1"/>
    <property type="molecule type" value="Genomic_DNA"/>
</dbReference>
<keyword evidence="1" id="KW-0472">Membrane</keyword>